<name>A0A915YDV1_9BACT</name>
<reference evidence="1" key="1">
    <citation type="submission" date="2022-09" db="EMBL/GenBank/DDBJ databases">
        <title>Aureispira anguillicida sp. nov., isolated from Leptocephalus of Japanese eel Anguilla japonica.</title>
        <authorList>
            <person name="Yuasa K."/>
            <person name="Mekata T."/>
            <person name="Ikunari K."/>
        </authorList>
    </citation>
    <scope>NUCLEOTIDE SEQUENCE</scope>
    <source>
        <strain evidence="1">EL160426</strain>
    </source>
</reference>
<gene>
    <name evidence="1" type="ORF">AsAng_0019910</name>
</gene>
<dbReference type="EMBL" id="AP026867">
    <property type="protein sequence ID" value="BDS11279.1"/>
    <property type="molecule type" value="Genomic_DNA"/>
</dbReference>
<dbReference type="AlphaFoldDB" id="A0A915YDV1"/>
<keyword evidence="2" id="KW-1185">Reference proteome</keyword>
<sequence>MLGTVFKFTPQKEGVWLKKQPYLIAWFAIYSLIIIQI</sequence>
<evidence type="ECO:0000313" key="1">
    <source>
        <dbReference type="EMBL" id="BDS11279.1"/>
    </source>
</evidence>
<dbReference type="KEGG" id="aup:AsAng_0019910"/>
<protein>
    <submittedName>
        <fullName evidence="1">Uncharacterized protein</fullName>
    </submittedName>
</protein>
<evidence type="ECO:0000313" key="2">
    <source>
        <dbReference type="Proteomes" id="UP001060919"/>
    </source>
</evidence>
<accession>A0A915YDV1</accession>
<dbReference type="Proteomes" id="UP001060919">
    <property type="component" value="Chromosome"/>
</dbReference>
<proteinExistence type="predicted"/>
<organism evidence="1 2">
    <name type="scientific">Aureispira anguillae</name>
    <dbReference type="NCBI Taxonomy" id="2864201"/>
    <lineage>
        <taxon>Bacteria</taxon>
        <taxon>Pseudomonadati</taxon>
        <taxon>Bacteroidota</taxon>
        <taxon>Saprospiria</taxon>
        <taxon>Saprospirales</taxon>
        <taxon>Saprospiraceae</taxon>
        <taxon>Aureispira</taxon>
    </lineage>
</organism>